<keyword evidence="2" id="KW-1185">Reference proteome</keyword>
<name>A0ABQ3YFK2_9ACTN</name>
<dbReference type="InterPro" id="IPR023214">
    <property type="entry name" value="HAD_sf"/>
</dbReference>
<dbReference type="SUPFAM" id="SSF56784">
    <property type="entry name" value="HAD-like"/>
    <property type="match status" value="1"/>
</dbReference>
<accession>A0ABQ3YFK2</accession>
<sequence>MNLAEVVAASRCLLIDFDGPLCSVFAGHPARGIAKELQAVIRRHRDGELPPALVEVRNDPIELLAGVRELGDEQLTKAVAHAERDEERAAVRSAAPTAGAEDALSAARAAGRTAVIVSNNAEAAIGDYLQAHHLTEYVQGVAGRTDDMDPRFLKPHPFLLKRGLAMAGARLDDAIFVGDSVTDVEAGRAAGIPTVGYANKPGKREKLAEAGAVTVIDSMHQLAEALVQVSAEAPR</sequence>
<organism evidence="1 2">
    <name type="scientific">Paractinoplanes deccanensis</name>
    <dbReference type="NCBI Taxonomy" id="113561"/>
    <lineage>
        <taxon>Bacteria</taxon>
        <taxon>Bacillati</taxon>
        <taxon>Actinomycetota</taxon>
        <taxon>Actinomycetes</taxon>
        <taxon>Micromonosporales</taxon>
        <taxon>Micromonosporaceae</taxon>
        <taxon>Paractinoplanes</taxon>
    </lineage>
</organism>
<dbReference type="InterPro" id="IPR050155">
    <property type="entry name" value="HAD-like_hydrolase_sf"/>
</dbReference>
<gene>
    <name evidence="1" type="ORF">Ade02nite_74030</name>
</gene>
<protein>
    <submittedName>
        <fullName evidence="1">Hydrolase</fullName>
    </submittedName>
</protein>
<dbReference type="Gene3D" id="3.40.50.1000">
    <property type="entry name" value="HAD superfamily/HAD-like"/>
    <property type="match status" value="1"/>
</dbReference>
<proteinExistence type="predicted"/>
<evidence type="ECO:0000313" key="2">
    <source>
        <dbReference type="Proteomes" id="UP000609879"/>
    </source>
</evidence>
<reference evidence="1 2" key="1">
    <citation type="submission" date="2021-01" db="EMBL/GenBank/DDBJ databases">
        <title>Whole genome shotgun sequence of Actinoplanes deccanensis NBRC 13994.</title>
        <authorList>
            <person name="Komaki H."/>
            <person name="Tamura T."/>
        </authorList>
    </citation>
    <scope>NUCLEOTIDE SEQUENCE [LARGE SCALE GENOMIC DNA]</scope>
    <source>
        <strain evidence="1 2">NBRC 13994</strain>
    </source>
</reference>
<keyword evidence="1" id="KW-0378">Hydrolase</keyword>
<dbReference type="InterPro" id="IPR036412">
    <property type="entry name" value="HAD-like_sf"/>
</dbReference>
<evidence type="ECO:0000313" key="1">
    <source>
        <dbReference type="EMBL" id="GID78762.1"/>
    </source>
</evidence>
<dbReference type="GO" id="GO:0016787">
    <property type="term" value="F:hydrolase activity"/>
    <property type="evidence" value="ECO:0007669"/>
    <property type="project" value="UniProtKB-KW"/>
</dbReference>
<dbReference type="PANTHER" id="PTHR43434:SF1">
    <property type="entry name" value="PHOSPHOGLYCOLATE PHOSPHATASE"/>
    <property type="match status" value="1"/>
</dbReference>
<dbReference type="RefSeq" id="WP_203774010.1">
    <property type="nucleotide sequence ID" value="NZ_BAAABO010000015.1"/>
</dbReference>
<dbReference type="PANTHER" id="PTHR43434">
    <property type="entry name" value="PHOSPHOGLYCOLATE PHOSPHATASE"/>
    <property type="match status" value="1"/>
</dbReference>
<dbReference type="Proteomes" id="UP000609879">
    <property type="component" value="Unassembled WGS sequence"/>
</dbReference>
<dbReference type="EMBL" id="BOMI01000149">
    <property type="protein sequence ID" value="GID78762.1"/>
    <property type="molecule type" value="Genomic_DNA"/>
</dbReference>
<dbReference type="Pfam" id="PF00702">
    <property type="entry name" value="Hydrolase"/>
    <property type="match status" value="1"/>
</dbReference>
<dbReference type="CDD" id="cd01427">
    <property type="entry name" value="HAD_like"/>
    <property type="match status" value="1"/>
</dbReference>
<comment type="caution">
    <text evidence="1">The sequence shown here is derived from an EMBL/GenBank/DDBJ whole genome shotgun (WGS) entry which is preliminary data.</text>
</comment>